<dbReference type="OrthoDB" id="346673at2759"/>
<dbReference type="Proteomes" id="UP000663699">
    <property type="component" value="Chromosome 5"/>
</dbReference>
<evidence type="ECO:0000256" key="5">
    <source>
        <dbReference type="RuleBase" id="RU368084"/>
    </source>
</evidence>
<dbReference type="AlphaFoldDB" id="A0A899FTR7"/>
<gene>
    <name evidence="8" type="ORF">MERGE_002476</name>
</gene>
<organism evidence="8 9">
    <name type="scientific">Pneumocystis wakefieldiae</name>
    <dbReference type="NCBI Taxonomy" id="38082"/>
    <lineage>
        <taxon>Eukaryota</taxon>
        <taxon>Fungi</taxon>
        <taxon>Dikarya</taxon>
        <taxon>Ascomycota</taxon>
        <taxon>Taphrinomycotina</taxon>
        <taxon>Pneumocystomycetes</taxon>
        <taxon>Pneumocystaceae</taxon>
        <taxon>Pneumocystis</taxon>
    </lineage>
</organism>
<protein>
    <recommendedName>
        <fullName evidence="5">Origin recognition complex subunit 2</fullName>
    </recommendedName>
</protein>
<name>A0A899FTR7_9ASCO</name>
<dbReference type="Pfam" id="PF04084">
    <property type="entry name" value="RecA-like_ORC2"/>
    <property type="match status" value="1"/>
</dbReference>
<comment type="similarity">
    <text evidence="2 5">Belongs to the ORC2 family.</text>
</comment>
<dbReference type="InterPro" id="IPR056772">
    <property type="entry name" value="RecA-like_ORC2"/>
</dbReference>
<dbReference type="InterPro" id="IPR007220">
    <property type="entry name" value="ORC2"/>
</dbReference>
<keyword evidence="9" id="KW-1185">Reference proteome</keyword>
<evidence type="ECO:0000256" key="4">
    <source>
        <dbReference type="ARBA" id="ARBA00023242"/>
    </source>
</evidence>
<comment type="subunit">
    <text evidence="5">Component of the origin recognition complex (ORC).</text>
</comment>
<evidence type="ECO:0000259" key="6">
    <source>
        <dbReference type="Pfam" id="PF04084"/>
    </source>
</evidence>
<proteinExistence type="inferred from homology"/>
<dbReference type="GO" id="GO:0003688">
    <property type="term" value="F:DNA replication origin binding"/>
    <property type="evidence" value="ECO:0007669"/>
    <property type="project" value="UniProtKB-UniRule"/>
</dbReference>
<dbReference type="Pfam" id="PF24882">
    <property type="entry name" value="WHD_ORC2"/>
    <property type="match status" value="1"/>
</dbReference>
<dbReference type="PANTHER" id="PTHR14052:SF0">
    <property type="entry name" value="ORIGIN RECOGNITION COMPLEX SUBUNIT 2"/>
    <property type="match status" value="1"/>
</dbReference>
<evidence type="ECO:0000313" key="9">
    <source>
        <dbReference type="Proteomes" id="UP000663699"/>
    </source>
</evidence>
<evidence type="ECO:0000256" key="1">
    <source>
        <dbReference type="ARBA" id="ARBA00004123"/>
    </source>
</evidence>
<feature type="domain" description="Origin recognition complex subunit 2 winged-helix" evidence="7">
    <location>
        <begin position="279"/>
        <end position="335"/>
    </location>
</feature>
<evidence type="ECO:0000256" key="2">
    <source>
        <dbReference type="ARBA" id="ARBA00007421"/>
    </source>
</evidence>
<dbReference type="EMBL" id="CP054536">
    <property type="protein sequence ID" value="QSL65171.1"/>
    <property type="molecule type" value="Genomic_DNA"/>
</dbReference>
<reference evidence="8" key="1">
    <citation type="submission" date="2020-06" db="EMBL/GenBank/DDBJ databases">
        <title>Genomes of multiple members of Pneumocystis genus reveal paths to human pathogen Pneumocystis jirovecii.</title>
        <authorList>
            <person name="Cisse O.H."/>
            <person name="Ma L."/>
            <person name="Dekker J."/>
            <person name="Khil P."/>
            <person name="Jo J."/>
            <person name="Brenchley J."/>
            <person name="Blair R."/>
            <person name="Pahar B."/>
            <person name="Chabe M."/>
            <person name="Van Rompay K.A."/>
            <person name="Keesler R."/>
            <person name="Sukura A."/>
            <person name="Hirsch V."/>
            <person name="Kutty G."/>
            <person name="Liu Y."/>
            <person name="Peng L."/>
            <person name="Chen J."/>
            <person name="Song J."/>
            <person name="Weissenbacher-Lang C."/>
            <person name="Xu J."/>
            <person name="Upham N.S."/>
            <person name="Stajich J.E."/>
            <person name="Cuomo C.A."/>
            <person name="Cushion M.T."/>
            <person name="Kovacs J.A."/>
        </authorList>
    </citation>
    <scope>NUCLEOTIDE SEQUENCE</scope>
    <source>
        <strain evidence="8">2A</strain>
    </source>
</reference>
<dbReference type="InterPro" id="IPR056773">
    <property type="entry name" value="WHD_ORC2"/>
</dbReference>
<dbReference type="GO" id="GO:0006260">
    <property type="term" value="P:DNA replication"/>
    <property type="evidence" value="ECO:0007669"/>
    <property type="project" value="UniProtKB-UniRule"/>
</dbReference>
<evidence type="ECO:0000256" key="3">
    <source>
        <dbReference type="ARBA" id="ARBA00022705"/>
    </source>
</evidence>
<dbReference type="PANTHER" id="PTHR14052">
    <property type="entry name" value="ORIGIN RECOGNITION COMPLEX SUBUNIT 2"/>
    <property type="match status" value="1"/>
</dbReference>
<sequence>MNNKYVFIFIGTKIWVKKLKGLLSLLMSLENPLDRWFCGLKRKVTSNNRLPLNLLTREQTIERLLSAEYSYKVLYENHRSLFVQWMFELSEGFSLIVYGLGSKRTLLMEFIESYFKDKYVLVMNGYNPEITLKGVFNTLIGHLWKDRKFESNATLYEMTESILQWLEEDLYLDYLVWVIHNIDGRGLRSKKVQTCLSRLANARKIRFVASVDHINSGLLWDEATIAKFQFIWHDATTFAPYLIETSFDNGLWDNMKGSHTDGIHYVLETLTPHAREAKMENITVDHLYGKCAEEMVVSSKEGFRMQLREFCDHEMVKLKRDVTGTEIIWIPLEKQVLESILEDLRHTGL</sequence>
<keyword evidence="4 5" id="KW-0539">Nucleus</keyword>
<evidence type="ECO:0000313" key="8">
    <source>
        <dbReference type="EMBL" id="QSL65171.1"/>
    </source>
</evidence>
<feature type="domain" description="Origin recognition complex subunit 2 RecA-like" evidence="6">
    <location>
        <begin position="72"/>
        <end position="235"/>
    </location>
</feature>
<keyword evidence="3 5" id="KW-0235">DNA replication</keyword>
<evidence type="ECO:0000259" key="7">
    <source>
        <dbReference type="Pfam" id="PF24882"/>
    </source>
</evidence>
<dbReference type="GO" id="GO:0005664">
    <property type="term" value="C:nuclear origin of replication recognition complex"/>
    <property type="evidence" value="ECO:0007669"/>
    <property type="project" value="UniProtKB-UniRule"/>
</dbReference>
<comment type="function">
    <text evidence="5">Component of the origin recognition complex (ORC) that binds origins of replication. DNA-binding is ATP-dependent. ORC is required to assemble the pre-replication complex necessary to initiate DNA replication.</text>
</comment>
<comment type="subcellular location">
    <subcellularLocation>
        <location evidence="1 5">Nucleus</location>
    </subcellularLocation>
</comment>
<accession>A0A899FTR7</accession>